<proteinExistence type="inferred from homology"/>
<gene>
    <name evidence="8" type="ORF">COCSUDRAFT_39275</name>
</gene>
<dbReference type="Gene3D" id="2.60.40.10">
    <property type="entry name" value="Immunoglobulins"/>
    <property type="match status" value="1"/>
</dbReference>
<dbReference type="Gene3D" id="3.50.30.30">
    <property type="match status" value="1"/>
</dbReference>
<dbReference type="InterPro" id="IPR000209">
    <property type="entry name" value="Peptidase_S8/S53_dom"/>
</dbReference>
<dbReference type="AlphaFoldDB" id="I0ZAK6"/>
<dbReference type="KEGG" id="csl:COCSUDRAFT_39275"/>
<dbReference type="PROSITE" id="PS51892">
    <property type="entry name" value="SUBTILASE"/>
    <property type="match status" value="1"/>
</dbReference>
<feature type="domain" description="PA" evidence="7">
    <location>
        <begin position="321"/>
        <end position="403"/>
    </location>
</feature>
<reference evidence="8 9" key="1">
    <citation type="journal article" date="2012" name="Genome Biol.">
        <title>The genome of the polar eukaryotic microalga coccomyxa subellipsoidea reveals traits of cold adaptation.</title>
        <authorList>
            <person name="Blanc G."/>
            <person name="Agarkova I."/>
            <person name="Grimwood J."/>
            <person name="Kuo A."/>
            <person name="Brueggeman A."/>
            <person name="Dunigan D."/>
            <person name="Gurnon J."/>
            <person name="Ladunga I."/>
            <person name="Lindquist E."/>
            <person name="Lucas S."/>
            <person name="Pangilinan J."/>
            <person name="Proschold T."/>
            <person name="Salamov A."/>
            <person name="Schmutz J."/>
            <person name="Weeks D."/>
            <person name="Yamada T."/>
            <person name="Claverie J.M."/>
            <person name="Grigoriev I."/>
            <person name="Van Etten J."/>
            <person name="Lomsadze A."/>
            <person name="Borodovsky M."/>
        </authorList>
    </citation>
    <scope>NUCLEOTIDE SEQUENCE [LARGE SCALE GENOMIC DNA]</scope>
    <source>
        <strain evidence="8 9">C-169</strain>
    </source>
</reference>
<dbReference type="Gene3D" id="3.40.50.200">
    <property type="entry name" value="Peptidase S8/S53 domain"/>
    <property type="match status" value="1"/>
</dbReference>
<dbReference type="InterPro" id="IPR022398">
    <property type="entry name" value="Peptidase_S8_His-AS"/>
</dbReference>
<dbReference type="SUPFAM" id="SSF52743">
    <property type="entry name" value="Subtilisin-like"/>
    <property type="match status" value="1"/>
</dbReference>
<evidence type="ECO:0000259" key="7">
    <source>
        <dbReference type="Pfam" id="PF02225"/>
    </source>
</evidence>
<dbReference type="PANTHER" id="PTHR43399">
    <property type="entry name" value="SUBTILISIN-RELATED"/>
    <property type="match status" value="1"/>
</dbReference>
<dbReference type="Pfam" id="PF02225">
    <property type="entry name" value="PA"/>
    <property type="match status" value="1"/>
</dbReference>
<dbReference type="PROSITE" id="PS00138">
    <property type="entry name" value="SUBTILASE_SER"/>
    <property type="match status" value="1"/>
</dbReference>
<dbReference type="RefSeq" id="XP_005652219.1">
    <property type="nucleotide sequence ID" value="XM_005652162.1"/>
</dbReference>
<dbReference type="InterPro" id="IPR003137">
    <property type="entry name" value="PA_domain"/>
</dbReference>
<dbReference type="InterPro" id="IPR013783">
    <property type="entry name" value="Ig-like_fold"/>
</dbReference>
<dbReference type="InterPro" id="IPR034058">
    <property type="entry name" value="TagA/B/C/D_pept_dom"/>
</dbReference>
<dbReference type="OrthoDB" id="509353at2759"/>
<comment type="similarity">
    <text evidence="5">Belongs to the peptidase S8 family.</text>
</comment>
<dbReference type="Proteomes" id="UP000007264">
    <property type="component" value="Unassembled WGS sequence"/>
</dbReference>
<keyword evidence="2 5" id="KW-0378">Hydrolase</keyword>
<dbReference type="SUPFAM" id="SSF52025">
    <property type="entry name" value="PA domain"/>
    <property type="match status" value="1"/>
</dbReference>
<dbReference type="InterPro" id="IPR023828">
    <property type="entry name" value="Peptidase_S8_Ser-AS"/>
</dbReference>
<dbReference type="InterPro" id="IPR036852">
    <property type="entry name" value="Peptidase_S8/S53_dom_sf"/>
</dbReference>
<dbReference type="MEROPS" id="S08.123"/>
<keyword evidence="9" id="KW-1185">Reference proteome</keyword>
<name>I0ZAK6_COCSC</name>
<dbReference type="InterPro" id="IPR046450">
    <property type="entry name" value="PA_dom_sf"/>
</dbReference>
<feature type="active site" description="Charge relay system" evidence="4 5">
    <location>
        <position position="75"/>
    </location>
</feature>
<evidence type="ECO:0000256" key="2">
    <source>
        <dbReference type="ARBA" id="ARBA00022801"/>
    </source>
</evidence>
<dbReference type="GO" id="GO:0004252">
    <property type="term" value="F:serine-type endopeptidase activity"/>
    <property type="evidence" value="ECO:0007669"/>
    <property type="project" value="UniProtKB-UniRule"/>
</dbReference>
<dbReference type="GO" id="GO:0006508">
    <property type="term" value="P:proteolysis"/>
    <property type="evidence" value="ECO:0007669"/>
    <property type="project" value="UniProtKB-KW"/>
</dbReference>
<dbReference type="GeneID" id="17045690"/>
<evidence type="ECO:0000259" key="6">
    <source>
        <dbReference type="Pfam" id="PF00082"/>
    </source>
</evidence>
<protein>
    <submittedName>
        <fullName evidence="8">Subtilisin-like protein</fullName>
    </submittedName>
</protein>
<dbReference type="CDD" id="cd04842">
    <property type="entry name" value="Peptidases_S8_Kp43_protease"/>
    <property type="match status" value="1"/>
</dbReference>
<dbReference type="PRINTS" id="PR00723">
    <property type="entry name" value="SUBTILISIN"/>
</dbReference>
<dbReference type="eggNOG" id="KOG2442">
    <property type="taxonomic scope" value="Eukaryota"/>
</dbReference>
<organism evidence="8 9">
    <name type="scientific">Coccomyxa subellipsoidea (strain C-169)</name>
    <name type="common">Green microalga</name>
    <dbReference type="NCBI Taxonomy" id="574566"/>
    <lineage>
        <taxon>Eukaryota</taxon>
        <taxon>Viridiplantae</taxon>
        <taxon>Chlorophyta</taxon>
        <taxon>core chlorophytes</taxon>
        <taxon>Trebouxiophyceae</taxon>
        <taxon>Trebouxiophyceae incertae sedis</taxon>
        <taxon>Coccomyxaceae</taxon>
        <taxon>Coccomyxa</taxon>
        <taxon>Coccomyxa subellipsoidea</taxon>
    </lineage>
</organism>
<evidence type="ECO:0000313" key="8">
    <source>
        <dbReference type="EMBL" id="EIE27675.1"/>
    </source>
</evidence>
<dbReference type="EMBL" id="AGSI01000001">
    <property type="protein sequence ID" value="EIE27675.1"/>
    <property type="molecule type" value="Genomic_DNA"/>
</dbReference>
<dbReference type="Gene3D" id="2.60.120.380">
    <property type="match status" value="1"/>
</dbReference>
<dbReference type="CDD" id="cd04818">
    <property type="entry name" value="PA_subtilisin_1"/>
    <property type="match status" value="1"/>
</dbReference>
<evidence type="ECO:0000256" key="5">
    <source>
        <dbReference type="PROSITE-ProRule" id="PRU01240"/>
    </source>
</evidence>
<feature type="domain" description="Peptidase S8/S53" evidence="6">
    <location>
        <begin position="66"/>
        <end position="500"/>
    </location>
</feature>
<dbReference type="SUPFAM" id="SSF49785">
    <property type="entry name" value="Galactose-binding domain-like"/>
    <property type="match status" value="1"/>
</dbReference>
<keyword evidence="3 5" id="KW-0720">Serine protease</keyword>
<comment type="caution">
    <text evidence="8">The sequence shown here is derived from an EMBL/GenBank/DDBJ whole genome shotgun (WGS) entry which is preliminary data.</text>
</comment>
<feature type="active site" description="Charge relay system" evidence="4 5">
    <location>
        <position position="480"/>
    </location>
</feature>
<accession>I0ZAK6</accession>
<evidence type="ECO:0000313" key="9">
    <source>
        <dbReference type="Proteomes" id="UP000007264"/>
    </source>
</evidence>
<dbReference type="PROSITE" id="PS00137">
    <property type="entry name" value="SUBTILASE_HIS"/>
    <property type="match status" value="1"/>
</dbReference>
<dbReference type="InterPro" id="IPR015500">
    <property type="entry name" value="Peptidase_S8_subtilisin-rel"/>
</dbReference>
<evidence type="ECO:0000256" key="4">
    <source>
        <dbReference type="PIRSR" id="PIRSR615500-1"/>
    </source>
</evidence>
<dbReference type="InterPro" id="IPR051048">
    <property type="entry name" value="Peptidase_S8/S53_subtilisin"/>
</dbReference>
<sequence length="1087" mass="112458">MQEALDWLTAQPAVTWVAPAPRVQTHNFYATGLLQTGAAVPVNLSSNLPYGGAATTHSLWQAGLQGQAMVLGMGDTGLDFDHCHFADSAVPIPYTVAQGLSRESGSGIPYFQNATHRKVRYYRMYADAIDGQGHGTHCAGSAVGALANGAYSNWEGIAPGAKIAFQDLGNDNTGNLSVPYDLFYDYFPFSYQWGARVHSDSWGTADATYDSLAADMDRFAWAYQDFLPVVAAGNFGYREQDSTLTSPAVAKNCVAVGAGLTASYNGGYESEVVTTDASVYALNVTGGQPGSRADGTVLIKVMQASFGPSLAALVASGRQLPLLAATPVDACTPLARPDRFKNAVVLAQRGNCTFGTKVSNAIKAGALAVLIANNGTTGFFRMQPDSSSGGITIPSASLPLSTARPLWNGLTAGMTLNAQFLTYKLPTDRFASLAFFSSIGPTLDGRINPDIIATGTTISTSSARQANSFTCSLDSMRGTSMATPIVAGGLLLIRQYFTEGWYPSGAPNISRSYTPSGPLMKAVLLGGSKAMEGITPDSNAQYDGVPLDPPPSMRQGFGAAHLGRSLPIASNPSGWSMQVVDRKPMAAKGQVDKYCLVSTVGTLRVTLVWADPPAAQAAAVQLVNDLDLVVHADSLSGRSLYGNGALDRLNNVEQVVIDSMGPGLVVILVTGYNIPQGPQKYSLVVQGSFTGSLQSAFNPAWDGVSRLNCSLPVPIISTAPASLSNKTSTSFSFSTVDVAPLGFECQLSRGGVKSPAPLHAWATCASPVAISGLTDGSYLFEVRGKGFTIQDSRIFAVDTAAPVAALTAASAPVPGAPRSAAFAFSAQDASFVDFACRLSVAGTQPAGAAALGVGLWTSCTSPQAYTSLPSGNWTFEVRAIDGAGNAQSAAYAKYAWQLTLPAAYVMLTGGDLSQTIKRHVSMEAILVTIDTAAPSATITKSPGAIVAASAATFEFSSDDGSSGFQCELTGGASSQSTAASWANCSSPKAYDGLEDGSYTFQVAALSASGDPGYAAPFTFTIDTDPPAVSQLRVRLQQSGEAAQQVEAASLGDAELAGQVSGSFQTASGCLNASFSAFDGVLGSGIAG</sequence>
<keyword evidence="1 5" id="KW-0645">Protease</keyword>
<dbReference type="PANTHER" id="PTHR43399:SF5">
    <property type="entry name" value="PEPTIDASE S8 FAMILY WITH PROTEASE-ASSOCIATED DOMAIN"/>
    <property type="match status" value="1"/>
</dbReference>
<evidence type="ECO:0000256" key="1">
    <source>
        <dbReference type="ARBA" id="ARBA00022670"/>
    </source>
</evidence>
<dbReference type="Pfam" id="PF00082">
    <property type="entry name" value="Peptidase_S8"/>
    <property type="match status" value="1"/>
</dbReference>
<dbReference type="InterPro" id="IPR008979">
    <property type="entry name" value="Galactose-bd-like_sf"/>
</dbReference>
<evidence type="ECO:0000256" key="3">
    <source>
        <dbReference type="ARBA" id="ARBA00022825"/>
    </source>
</evidence>
<feature type="active site" description="Charge relay system" evidence="4 5">
    <location>
        <position position="134"/>
    </location>
</feature>